<accession>G0IY13</accession>
<sequence>MADLNTEIKAYRRFLDDLPSIVADTIIDWVLDNFESQSYEGVPWPDRKEPDSSRALLIGERGGTGRRSIRVTSRSKKQVTIGTDLDYMIAHNEGARISMDITPKMRRFFWAMHFQYEVNQDGTLKVPEDKVKWKWMALKKGRITFNMPQRQFLGPSKELDMKISEAIEQRLKPIFT</sequence>
<organism evidence="1 2">
    <name type="scientific">Cyclobacterium marinum (strain ATCC 25205 / DSM 745 / LMG 13164 / NCIMB 1802)</name>
    <name type="common">Flectobacillus marinus</name>
    <dbReference type="NCBI Taxonomy" id="880070"/>
    <lineage>
        <taxon>Bacteria</taxon>
        <taxon>Pseudomonadati</taxon>
        <taxon>Bacteroidota</taxon>
        <taxon>Cytophagia</taxon>
        <taxon>Cytophagales</taxon>
        <taxon>Cyclobacteriaceae</taxon>
        <taxon>Cyclobacterium</taxon>
    </lineage>
</organism>
<dbReference type="AlphaFoldDB" id="G0IY13"/>
<evidence type="ECO:0008006" key="3">
    <source>
        <dbReference type="Google" id="ProtNLM"/>
    </source>
</evidence>
<protein>
    <recommendedName>
        <fullName evidence="3">Phage virion morphogenesis protein</fullName>
    </recommendedName>
</protein>
<dbReference type="RefSeq" id="WP_014018644.1">
    <property type="nucleotide sequence ID" value="NC_015914.1"/>
</dbReference>
<dbReference type="Proteomes" id="UP000001635">
    <property type="component" value="Chromosome"/>
</dbReference>
<proteinExistence type="predicted"/>
<evidence type="ECO:0000313" key="1">
    <source>
        <dbReference type="EMBL" id="AEL24346.1"/>
    </source>
</evidence>
<dbReference type="EMBL" id="CP002955">
    <property type="protein sequence ID" value="AEL24346.1"/>
    <property type="molecule type" value="Genomic_DNA"/>
</dbReference>
<dbReference type="STRING" id="880070.Cycma_0571"/>
<reference evidence="2" key="1">
    <citation type="submission" date="2011-07" db="EMBL/GenBank/DDBJ databases">
        <title>The complete genome of Cyclobacterium marinum DSM 745.</title>
        <authorList>
            <person name="Lucas S."/>
            <person name="Han J."/>
            <person name="Lapidus A."/>
            <person name="Bruce D."/>
            <person name="Goodwin L."/>
            <person name="Pitluck S."/>
            <person name="Peters L."/>
            <person name="Kyrpides N."/>
            <person name="Mavromatis K."/>
            <person name="Ivanova N."/>
            <person name="Ovchinnikova G."/>
            <person name="Chertkov O."/>
            <person name="Detter J.C."/>
            <person name="Tapia R."/>
            <person name="Han C."/>
            <person name="Land M."/>
            <person name="Hauser L."/>
            <person name="Markowitz V."/>
            <person name="Cheng J.-F."/>
            <person name="Hugenholtz P."/>
            <person name="Woyke T."/>
            <person name="Wu D."/>
            <person name="Tindall B."/>
            <person name="Schuetze A."/>
            <person name="Brambilla E."/>
            <person name="Klenk H.-P."/>
            <person name="Eisen J.A."/>
        </authorList>
    </citation>
    <scope>NUCLEOTIDE SEQUENCE [LARGE SCALE GENOMIC DNA]</scope>
    <source>
        <strain evidence="2">ATCC 25205 / DSM 745 / LMG 13164 / NCIMB 1802</strain>
    </source>
</reference>
<name>G0IY13_CYCMS</name>
<gene>
    <name evidence="1" type="ordered locus">Cycma_0571</name>
</gene>
<keyword evidence="2" id="KW-1185">Reference proteome</keyword>
<dbReference type="KEGG" id="cmr:Cycma_0571"/>
<evidence type="ECO:0000313" key="2">
    <source>
        <dbReference type="Proteomes" id="UP000001635"/>
    </source>
</evidence>
<dbReference type="HOGENOM" id="CLU_118096_0_0_10"/>
<dbReference type="OrthoDB" id="964176at2"/>
<dbReference type="eggNOG" id="COG5005">
    <property type="taxonomic scope" value="Bacteria"/>
</dbReference>